<feature type="transmembrane region" description="Helical" evidence="1">
    <location>
        <begin position="20"/>
        <end position="41"/>
    </location>
</feature>
<name>A0A413Q0I8_9FIRM</name>
<accession>A0A413Q0I8</accession>
<keyword evidence="1" id="KW-0472">Membrane</keyword>
<organism evidence="2 3">
    <name type="scientific">Anaerobutyricum hallii</name>
    <dbReference type="NCBI Taxonomy" id="39488"/>
    <lineage>
        <taxon>Bacteria</taxon>
        <taxon>Bacillati</taxon>
        <taxon>Bacillota</taxon>
        <taxon>Clostridia</taxon>
        <taxon>Lachnospirales</taxon>
        <taxon>Lachnospiraceae</taxon>
        <taxon>Anaerobutyricum</taxon>
    </lineage>
</organism>
<dbReference type="AlphaFoldDB" id="A0A413Q0I8"/>
<comment type="caution">
    <text evidence="2">The sequence shown here is derived from an EMBL/GenBank/DDBJ whole genome shotgun (WGS) entry which is preliminary data.</text>
</comment>
<dbReference type="EMBL" id="QSEP01000008">
    <property type="protein sequence ID" value="RGZ85431.1"/>
    <property type="molecule type" value="Genomic_DNA"/>
</dbReference>
<reference evidence="2 3" key="1">
    <citation type="submission" date="2018-08" db="EMBL/GenBank/DDBJ databases">
        <title>A genome reference for cultivated species of the human gut microbiota.</title>
        <authorList>
            <person name="Zou Y."/>
            <person name="Xue W."/>
            <person name="Luo G."/>
        </authorList>
    </citation>
    <scope>NUCLEOTIDE SEQUENCE [LARGE SCALE GENOMIC DNA]</scope>
    <source>
        <strain evidence="2 3">AM48-23BH</strain>
    </source>
</reference>
<proteinExistence type="predicted"/>
<dbReference type="Proteomes" id="UP000286561">
    <property type="component" value="Unassembled WGS sequence"/>
</dbReference>
<gene>
    <name evidence="2" type="ORF">DW972_03220</name>
</gene>
<evidence type="ECO:0000313" key="2">
    <source>
        <dbReference type="EMBL" id="RGZ85431.1"/>
    </source>
</evidence>
<evidence type="ECO:0000256" key="1">
    <source>
        <dbReference type="SAM" id="Phobius"/>
    </source>
</evidence>
<keyword evidence="1" id="KW-0812">Transmembrane</keyword>
<sequence>MFASTLTFNPRSKATNIGCLLSSGAVLWLGMELLLLLFPGYPGKLVERFGKEVRRDRNNPGNQILQD</sequence>
<evidence type="ECO:0000313" key="3">
    <source>
        <dbReference type="Proteomes" id="UP000286561"/>
    </source>
</evidence>
<protein>
    <submittedName>
        <fullName evidence="2">Uncharacterized protein</fullName>
    </submittedName>
</protein>
<keyword evidence="1" id="KW-1133">Transmembrane helix</keyword>